<protein>
    <submittedName>
        <fullName evidence="1">Uncharacterized protein</fullName>
    </submittedName>
</protein>
<name>A0A7S0FDM5_9DINO</name>
<dbReference type="AlphaFoldDB" id="A0A7S0FDM5"/>
<organism evidence="1">
    <name type="scientific">Pyrodinium bahamense</name>
    <dbReference type="NCBI Taxonomy" id="73915"/>
    <lineage>
        <taxon>Eukaryota</taxon>
        <taxon>Sar</taxon>
        <taxon>Alveolata</taxon>
        <taxon>Dinophyceae</taxon>
        <taxon>Gonyaulacales</taxon>
        <taxon>Pyrocystaceae</taxon>
        <taxon>Pyrodinium</taxon>
    </lineage>
</organism>
<accession>A0A7S0FDM5</accession>
<proteinExistence type="predicted"/>
<sequence length="145" mass="16237">MRASGRRLIFHLHATPRFGTWDGKGVGSVFELVSREVWQTWAARLAEKEPSSVPTFCKYGKPLHALVTYSLLASGNPVAIPIGSPDFVAELLAVGDVDPEEDVMTYYCGNPFLQKMVQTACIACNEHRTGNKQSQRYYFTFERFG</sequence>
<reference evidence="1" key="1">
    <citation type="submission" date="2021-01" db="EMBL/GenBank/DDBJ databases">
        <authorList>
            <person name="Corre E."/>
            <person name="Pelletier E."/>
            <person name="Niang G."/>
            <person name="Scheremetjew M."/>
            <person name="Finn R."/>
            <person name="Kale V."/>
            <person name="Holt S."/>
            <person name="Cochrane G."/>
            <person name="Meng A."/>
            <person name="Brown T."/>
            <person name="Cohen L."/>
        </authorList>
    </citation>
    <scope>NUCLEOTIDE SEQUENCE</scope>
    <source>
        <strain evidence="1">Pbaha01</strain>
    </source>
</reference>
<dbReference type="EMBL" id="HBEG01015464">
    <property type="protein sequence ID" value="CAD8354013.1"/>
    <property type="molecule type" value="Transcribed_RNA"/>
</dbReference>
<evidence type="ECO:0000313" key="1">
    <source>
        <dbReference type="EMBL" id="CAD8354013.1"/>
    </source>
</evidence>
<gene>
    <name evidence="1" type="ORF">PBAH0796_LOCUS9380</name>
</gene>